<organism evidence="2 3">
    <name type="scientific">Arthrobacter sulfonylureivorans</name>
    <dbReference type="NCBI Taxonomy" id="2486855"/>
    <lineage>
        <taxon>Bacteria</taxon>
        <taxon>Bacillati</taxon>
        <taxon>Actinomycetota</taxon>
        <taxon>Actinomycetes</taxon>
        <taxon>Micrococcales</taxon>
        <taxon>Micrococcaceae</taxon>
        <taxon>Arthrobacter</taxon>
    </lineage>
</organism>
<dbReference type="SUPFAM" id="SSF51905">
    <property type="entry name" value="FAD/NAD(P)-binding domain"/>
    <property type="match status" value="1"/>
</dbReference>
<keyword evidence="3" id="KW-1185">Reference proteome</keyword>
<dbReference type="PRINTS" id="PR00469">
    <property type="entry name" value="PNDRDTASEII"/>
</dbReference>
<dbReference type="Proteomes" id="UP000829069">
    <property type="component" value="Chromosome"/>
</dbReference>
<evidence type="ECO:0000313" key="2">
    <source>
        <dbReference type="EMBL" id="UNK45089.1"/>
    </source>
</evidence>
<proteinExistence type="predicted"/>
<protein>
    <submittedName>
        <fullName evidence="2">NAD(P)/FAD-dependent oxidoreductase</fullName>
    </submittedName>
</protein>
<dbReference type="InterPro" id="IPR036188">
    <property type="entry name" value="FAD/NAD-bd_sf"/>
</dbReference>
<dbReference type="PANTHER" id="PTHR43539">
    <property type="entry name" value="FLAVIN-BINDING MONOOXYGENASE-LIKE PROTEIN (AFU_ORTHOLOGUE AFUA_4G09220)"/>
    <property type="match status" value="1"/>
</dbReference>
<name>A0ABY3W4F6_9MICC</name>
<reference evidence="2 3" key="1">
    <citation type="submission" date="2022-03" db="EMBL/GenBank/DDBJ databases">
        <title>Isotopic signatures of nitrous oxide derived from detoxification processes.</title>
        <authorList>
            <person name="Behrendt U."/>
            <person name="Buchen C."/>
            <person name="Well R."/>
            <person name="Ulrich A."/>
            <person name="Rohe L."/>
            <person name="Kolb S."/>
            <person name="Schloter M."/>
            <person name="Horn M.A."/>
            <person name="Augustin J."/>
        </authorList>
    </citation>
    <scope>NUCLEOTIDE SEQUENCE [LARGE SCALE GENOMIC DNA]</scope>
    <source>
        <strain evidence="2 3">S4-C24</strain>
    </source>
</reference>
<dbReference type="Pfam" id="PF13738">
    <property type="entry name" value="Pyr_redox_3"/>
    <property type="match status" value="1"/>
</dbReference>
<dbReference type="RefSeq" id="WP_241913373.1">
    <property type="nucleotide sequence ID" value="NZ_CP093326.1"/>
</dbReference>
<dbReference type="Gene3D" id="3.50.50.60">
    <property type="entry name" value="FAD/NAD(P)-binding domain"/>
    <property type="match status" value="1"/>
</dbReference>
<dbReference type="EMBL" id="CP093326">
    <property type="protein sequence ID" value="UNK45089.1"/>
    <property type="molecule type" value="Genomic_DNA"/>
</dbReference>
<sequence length="368" mass="39796">MADQATGSGHQLQTVVIGAGQAGLSAAYQLTRRGLVPERDFVVLDANDGPGGAWRHRWPSLTFDAAHGLHDLPGLPLGTPDPHEPSSAVVRRYYGAYEQLFQLPVHRPVRVTSIDDDGALLRVRSDTGGEWLARTVISGTGTWDKPYWPHYPGQETFRGRQLHTRDFWSADEFRGQRVLVVGGGTSALQFLLQLDAAGADTLWSTRRTPDFTATPFDKEWGVDVERRVNERTRAGLPTLSVVAATGLPLTETYQQGIDAGVLVSRGKLARVTERGVEFADGSTEDVDVILWATGFRPSLDHLVPLRLREPGGGIMMAEDGVSVVKEPRLFLVGYGASASTVGATRAGRAAAISATKRLAAEAERQPVA</sequence>
<evidence type="ECO:0000313" key="3">
    <source>
        <dbReference type="Proteomes" id="UP000829069"/>
    </source>
</evidence>
<dbReference type="PRINTS" id="PR00368">
    <property type="entry name" value="FADPNR"/>
</dbReference>
<accession>A0ABY3W4F6</accession>
<dbReference type="InterPro" id="IPR050982">
    <property type="entry name" value="Auxin_biosynth/cation_transpt"/>
</dbReference>
<gene>
    <name evidence="2" type="ORF">MNQ99_14240</name>
</gene>
<keyword evidence="1" id="KW-0560">Oxidoreductase</keyword>
<dbReference type="PANTHER" id="PTHR43539:SF78">
    <property type="entry name" value="FLAVIN-CONTAINING MONOOXYGENASE"/>
    <property type="match status" value="1"/>
</dbReference>
<evidence type="ECO:0000256" key="1">
    <source>
        <dbReference type="ARBA" id="ARBA00023002"/>
    </source>
</evidence>